<dbReference type="PANTHER" id="PTHR31071">
    <property type="entry name" value="GB|AAF24581.1"/>
    <property type="match status" value="1"/>
</dbReference>
<organism evidence="3 4">
    <name type="scientific">Gossypium australe</name>
    <dbReference type="NCBI Taxonomy" id="47621"/>
    <lineage>
        <taxon>Eukaryota</taxon>
        <taxon>Viridiplantae</taxon>
        <taxon>Streptophyta</taxon>
        <taxon>Embryophyta</taxon>
        <taxon>Tracheophyta</taxon>
        <taxon>Spermatophyta</taxon>
        <taxon>Magnoliopsida</taxon>
        <taxon>eudicotyledons</taxon>
        <taxon>Gunneridae</taxon>
        <taxon>Pentapetalae</taxon>
        <taxon>rosids</taxon>
        <taxon>malvids</taxon>
        <taxon>Malvales</taxon>
        <taxon>Malvaceae</taxon>
        <taxon>Malvoideae</taxon>
        <taxon>Gossypium</taxon>
    </lineage>
</organism>
<feature type="region of interest" description="Disordered" evidence="2">
    <location>
        <begin position="499"/>
        <end position="522"/>
    </location>
</feature>
<name>A0A5B6WAD1_9ROSI</name>
<dbReference type="InterPro" id="IPR043424">
    <property type="entry name" value="BLT-like"/>
</dbReference>
<comment type="caution">
    <text evidence="3">The sequence shown here is derived from an EMBL/GenBank/DDBJ whole genome shotgun (WGS) entry which is preliminary data.</text>
</comment>
<feature type="region of interest" description="Disordered" evidence="2">
    <location>
        <begin position="95"/>
        <end position="143"/>
    </location>
</feature>
<feature type="region of interest" description="Disordered" evidence="2">
    <location>
        <begin position="1"/>
        <end position="30"/>
    </location>
</feature>
<dbReference type="AlphaFoldDB" id="A0A5B6WAD1"/>
<feature type="coiled-coil region" evidence="1">
    <location>
        <begin position="315"/>
        <end position="363"/>
    </location>
</feature>
<feature type="region of interest" description="Disordered" evidence="2">
    <location>
        <begin position="660"/>
        <end position="681"/>
    </location>
</feature>
<dbReference type="PANTHER" id="PTHR31071:SF51">
    <property type="entry name" value="F11F12.2-LIKE PROTEIN"/>
    <property type="match status" value="1"/>
</dbReference>
<evidence type="ECO:0000256" key="2">
    <source>
        <dbReference type="SAM" id="MobiDB-lite"/>
    </source>
</evidence>
<protein>
    <submittedName>
        <fullName evidence="3">F11F12.2-like protein</fullName>
    </submittedName>
</protein>
<feature type="compositionally biased region" description="Basic residues" evidence="2">
    <location>
        <begin position="13"/>
        <end position="24"/>
    </location>
</feature>
<keyword evidence="4" id="KW-1185">Reference proteome</keyword>
<feature type="compositionally biased region" description="Polar residues" evidence="2">
    <location>
        <begin position="109"/>
        <end position="119"/>
    </location>
</feature>
<evidence type="ECO:0000313" key="4">
    <source>
        <dbReference type="Proteomes" id="UP000325315"/>
    </source>
</evidence>
<evidence type="ECO:0000256" key="1">
    <source>
        <dbReference type="SAM" id="Coils"/>
    </source>
</evidence>
<sequence>MNSIGGTHPSATARRKTRRRRRRGGAPSTPLQYWTFHNNNEKNKHAWFSSVPGAGDEANFSGGGHVVELSARKLAAGLWWLRSLRYGIGGGFSTRRRSSDRSHFGPSVSRVNTMLSRNQSSKEHREHQLRRSQSTGFGPKQGTLHKSLEVVGHHLVMKPSGQKGSYEDSIPSLHSKSVKEGASRCSKASIEAYYFASHMRLLEDQVKTVSFVSALQAELVQARLYIHDLEYEVRSSRNRIKYLARKLGVERRSRENKEHDKIFALIDDLKVQLSRERKKLQKMDVTNSQLVNELAEAKLSAMQSVQKHEDERRTRKLLEEVCHELARKIGESEAEVEAMRIEMMEIREEVEEERNMLQVAEVLREERVQMKLFDAKLALESKYSQLNKLITVLETFLRSRSTSLDIRELKKAELIEQAVKAVSIQDMEEFSYEPLGSCDIFSIFEELQQVEVCKREIETWFNYSLTGDISDYHPVSPQENYHDNDHVPKRSSGFVDYNSDNEEDTKGHEGVNHVENQDSVEESGHSIVTIGACRSAPRCEIEWDETATEVSPNTETNEACLISAGHPKRNSSSAKIQASCASSSGSYKAITDEGNGQLSSRIISSPGTYISNGKSIKVGLKHLKPMEQYGSMDIVNLHAVRGMKGFIERARGYENNTVEAKLSESSTESKKPQLQRHNTNQ</sequence>
<proteinExistence type="predicted"/>
<dbReference type="OrthoDB" id="1927957at2759"/>
<feature type="compositionally biased region" description="Basic and acidic residues" evidence="2">
    <location>
        <begin position="504"/>
        <end position="516"/>
    </location>
</feature>
<accession>A0A5B6WAD1</accession>
<reference evidence="4" key="1">
    <citation type="journal article" date="2019" name="Plant Biotechnol. J.">
        <title>Genome sequencing of the Australian wild diploid species Gossypium australe highlights disease resistance and delayed gland morphogenesis.</title>
        <authorList>
            <person name="Cai Y."/>
            <person name="Cai X."/>
            <person name="Wang Q."/>
            <person name="Wang P."/>
            <person name="Zhang Y."/>
            <person name="Cai C."/>
            <person name="Xu Y."/>
            <person name="Wang K."/>
            <person name="Zhou Z."/>
            <person name="Wang C."/>
            <person name="Geng S."/>
            <person name="Li B."/>
            <person name="Dong Q."/>
            <person name="Hou Y."/>
            <person name="Wang H."/>
            <person name="Ai P."/>
            <person name="Liu Z."/>
            <person name="Yi F."/>
            <person name="Sun M."/>
            <person name="An G."/>
            <person name="Cheng J."/>
            <person name="Zhang Y."/>
            <person name="Shi Q."/>
            <person name="Xie Y."/>
            <person name="Shi X."/>
            <person name="Chang Y."/>
            <person name="Huang F."/>
            <person name="Chen Y."/>
            <person name="Hong S."/>
            <person name="Mi L."/>
            <person name="Sun Q."/>
            <person name="Zhang L."/>
            <person name="Zhou B."/>
            <person name="Peng R."/>
            <person name="Zhang X."/>
            <person name="Liu F."/>
        </authorList>
    </citation>
    <scope>NUCLEOTIDE SEQUENCE [LARGE SCALE GENOMIC DNA]</scope>
    <source>
        <strain evidence="4">cv. PA1801</strain>
    </source>
</reference>
<dbReference type="EMBL" id="SMMG02000003">
    <property type="protein sequence ID" value="KAA3478791.1"/>
    <property type="molecule type" value="Genomic_DNA"/>
</dbReference>
<gene>
    <name evidence="3" type="ORF">EPI10_019374</name>
</gene>
<evidence type="ECO:0000313" key="3">
    <source>
        <dbReference type="EMBL" id="KAA3478791.1"/>
    </source>
</evidence>
<keyword evidence="1" id="KW-0175">Coiled coil</keyword>
<dbReference type="Proteomes" id="UP000325315">
    <property type="component" value="Unassembled WGS sequence"/>
</dbReference>